<name>A0A381NUA1_9ZZZZ</name>
<accession>A0A381NUA1</accession>
<organism evidence="1">
    <name type="scientific">marine metagenome</name>
    <dbReference type="NCBI Taxonomy" id="408172"/>
    <lineage>
        <taxon>unclassified sequences</taxon>
        <taxon>metagenomes</taxon>
        <taxon>ecological metagenomes</taxon>
    </lineage>
</organism>
<sequence>MKKTSAALSALLVSVLAGTCGGDASAPTTPAVIRPPFEGTIFIDPDIITPSDPTTFQDLSVAGQGSRTMFDRRVDGWITVVAHLFNASFNDGLSVEIQVNPEFGESAIALAEAEKYAQVIGRLPTALRKDVETVWIHKGTELFGGGNNNLLIHVGQADLYLQDGILEETFVHEAAHTSLDAAHASAVAWLAAQSADPTFISTYARDFPKREDIAESFLPYLAIRYRPERISPSLANTIMQTIPNRIAYFDNQSFDMHPIE</sequence>
<gene>
    <name evidence="1" type="ORF">METZ01_LOCUS10588</name>
</gene>
<proteinExistence type="predicted"/>
<evidence type="ECO:0000313" key="1">
    <source>
        <dbReference type="EMBL" id="SUZ57734.1"/>
    </source>
</evidence>
<dbReference type="AlphaFoldDB" id="A0A381NUA1"/>
<dbReference type="EMBL" id="UINC01000576">
    <property type="protein sequence ID" value="SUZ57734.1"/>
    <property type="molecule type" value="Genomic_DNA"/>
</dbReference>
<protein>
    <submittedName>
        <fullName evidence="1">Uncharacterized protein</fullName>
    </submittedName>
</protein>
<reference evidence="1" key="1">
    <citation type="submission" date="2018-05" db="EMBL/GenBank/DDBJ databases">
        <authorList>
            <person name="Lanie J.A."/>
            <person name="Ng W.-L."/>
            <person name="Kazmierczak K.M."/>
            <person name="Andrzejewski T.M."/>
            <person name="Davidsen T.M."/>
            <person name="Wayne K.J."/>
            <person name="Tettelin H."/>
            <person name="Glass J.I."/>
            <person name="Rusch D."/>
            <person name="Podicherti R."/>
            <person name="Tsui H.-C.T."/>
            <person name="Winkler M.E."/>
        </authorList>
    </citation>
    <scope>NUCLEOTIDE SEQUENCE</scope>
</reference>